<dbReference type="InterPro" id="IPR001544">
    <property type="entry name" value="Aminotrans_IV"/>
</dbReference>
<reference evidence="2 3" key="1">
    <citation type="submission" date="2023-12" db="EMBL/GenBank/DDBJ databases">
        <title>Friends and Foes: Symbiotic and Algicidal bacterial influence on Karenia brevis blooms.</title>
        <authorList>
            <person name="Fei C."/>
            <person name="Mohamed A.R."/>
            <person name="Booker A."/>
            <person name="Arshad M."/>
            <person name="Klass S."/>
            <person name="Ahn S."/>
            <person name="Gilbert P.M."/>
            <person name="Heil C.A."/>
            <person name="Martinez J.M."/>
            <person name="Amin S.A."/>
        </authorList>
    </citation>
    <scope>NUCLEOTIDE SEQUENCE [LARGE SCALE GENOMIC DNA]</scope>
    <source>
        <strain evidence="2 3">CE15</strain>
    </source>
</reference>
<name>A0ABU8EXA2_9GAMM</name>
<dbReference type="PANTHER" id="PTHR42743:SF13">
    <property type="entry name" value="P-LOOP CONTAINING NUCLEOSIDE TRIPHOSPHATE HYDROLASE PROTEIN"/>
    <property type="match status" value="1"/>
</dbReference>
<dbReference type="PANTHER" id="PTHR42743">
    <property type="entry name" value="AMINO-ACID AMINOTRANSFERASE"/>
    <property type="match status" value="1"/>
</dbReference>
<evidence type="ECO:0000313" key="3">
    <source>
        <dbReference type="Proteomes" id="UP001382455"/>
    </source>
</evidence>
<proteinExistence type="inferred from homology"/>
<dbReference type="Pfam" id="PF01063">
    <property type="entry name" value="Aminotran_4"/>
    <property type="match status" value="1"/>
</dbReference>
<dbReference type="InterPro" id="IPR036038">
    <property type="entry name" value="Aminotransferase-like"/>
</dbReference>
<evidence type="ECO:0000313" key="2">
    <source>
        <dbReference type="EMBL" id="MEI4551614.1"/>
    </source>
</evidence>
<protein>
    <submittedName>
        <fullName evidence="2">Aminotransferase class IV family protein</fullName>
    </submittedName>
</protein>
<comment type="caution">
    <text evidence="2">The sequence shown here is derived from an EMBL/GenBank/DDBJ whole genome shotgun (WGS) entry which is preliminary data.</text>
</comment>
<dbReference type="GO" id="GO:0008483">
    <property type="term" value="F:transaminase activity"/>
    <property type="evidence" value="ECO:0007669"/>
    <property type="project" value="UniProtKB-KW"/>
</dbReference>
<dbReference type="SUPFAM" id="SSF56752">
    <property type="entry name" value="D-aminoacid aminotransferase-like PLP-dependent enzymes"/>
    <property type="match status" value="1"/>
</dbReference>
<accession>A0ABU8EXA2</accession>
<dbReference type="InterPro" id="IPR043131">
    <property type="entry name" value="BCAT-like_N"/>
</dbReference>
<keyword evidence="2" id="KW-0032">Aminotransferase</keyword>
<dbReference type="InterPro" id="IPR050571">
    <property type="entry name" value="Class-IV_PLP-Dep_Aminotrnsfr"/>
</dbReference>
<dbReference type="Gene3D" id="3.20.10.10">
    <property type="entry name" value="D-amino Acid Aminotransferase, subunit A, domain 2"/>
    <property type="match status" value="1"/>
</dbReference>
<dbReference type="Proteomes" id="UP001382455">
    <property type="component" value="Unassembled WGS sequence"/>
</dbReference>
<dbReference type="InterPro" id="IPR043132">
    <property type="entry name" value="BCAT-like_C"/>
</dbReference>
<sequence length="267" mass="29500">MSKAFFNGQLIEQSEISDLAFAGFAHFTAMQVRNKAVKGLDLHLARLRDASKLLFNNHLADEDIINGLTSVLAHSDSDLSLTITMYSPKGEFNTASMNVTPNMLIRTSAPSNGPIGPLTLAAIEHQRALANIKHVGEIAKTHCLHLAKKQGFDDAVFINQSGVLSEATIWNLAFWDGESVIWPKADMLKGTMMGIIQRQLTALNIPQKTMAMSLHTLRNFTGAVVMNSWTPAVSVNKIANMQFSQSQAFQKLLHNAYENEPFTYLNR</sequence>
<gene>
    <name evidence="2" type="ORF">WAE96_18200</name>
</gene>
<dbReference type="EMBL" id="JBAWKS010000002">
    <property type="protein sequence ID" value="MEI4551614.1"/>
    <property type="molecule type" value="Genomic_DNA"/>
</dbReference>
<evidence type="ECO:0000256" key="1">
    <source>
        <dbReference type="ARBA" id="ARBA00009320"/>
    </source>
</evidence>
<dbReference type="NCBIfam" id="NF006734">
    <property type="entry name" value="PRK09266.1"/>
    <property type="match status" value="1"/>
</dbReference>
<organism evidence="2 3">
    <name type="scientific">Pseudoalteromonas spongiae</name>
    <dbReference type="NCBI Taxonomy" id="298657"/>
    <lineage>
        <taxon>Bacteria</taxon>
        <taxon>Pseudomonadati</taxon>
        <taxon>Pseudomonadota</taxon>
        <taxon>Gammaproteobacteria</taxon>
        <taxon>Alteromonadales</taxon>
        <taxon>Pseudoalteromonadaceae</taxon>
        <taxon>Pseudoalteromonas</taxon>
    </lineage>
</organism>
<keyword evidence="3" id="KW-1185">Reference proteome</keyword>
<dbReference type="RefSeq" id="WP_336436571.1">
    <property type="nucleotide sequence ID" value="NZ_JBAWKS010000002.1"/>
</dbReference>
<keyword evidence="2" id="KW-0808">Transferase</keyword>
<dbReference type="Gene3D" id="3.30.470.10">
    <property type="match status" value="1"/>
</dbReference>
<comment type="similarity">
    <text evidence="1">Belongs to the class-IV pyridoxal-phosphate-dependent aminotransferase family.</text>
</comment>